<dbReference type="InterPro" id="IPR001387">
    <property type="entry name" value="Cro/C1-type_HTH"/>
</dbReference>
<feature type="domain" description="HTH cro/C1-type" evidence="2">
    <location>
        <begin position="18"/>
        <end position="73"/>
    </location>
</feature>
<dbReference type="Gene3D" id="1.10.260.40">
    <property type="entry name" value="lambda repressor-like DNA-binding domains"/>
    <property type="match status" value="1"/>
</dbReference>
<dbReference type="RefSeq" id="WP_177242451.1">
    <property type="nucleotide sequence ID" value="NZ_FOKG01000001.1"/>
</dbReference>
<accession>A0A1I0W680</accession>
<gene>
    <name evidence="3" type="ORF">SAMN05216266_101784</name>
</gene>
<proteinExistence type="predicted"/>
<evidence type="ECO:0000313" key="4">
    <source>
        <dbReference type="Proteomes" id="UP000243799"/>
    </source>
</evidence>
<protein>
    <submittedName>
        <fullName evidence="3">Helix-turn-helix domain-containing protein</fullName>
    </submittedName>
</protein>
<dbReference type="AlphaFoldDB" id="A0A1I0W680"/>
<sequence length="294" mass="33016">MAERNDSNPRRRRLGTELRKLRERAGYTTTTAAEAAEDFSQSKVSRLERGVAKPKVRDVQALAELYGADAETVEGLKELARESKSTGWWHSAAQSLPDRFRPYVGYEAEATEIKNFESYMVPGLLQTEAYAREVFETAIDITPLEVEHRTEVRLGRQRRLVEPEPLQLWAVIDEIALRREVGGPAVMYEQLLSLVKSAKLPSIVVQVIPVDKPHGAPGHNFHLLAFDGPDDKPVLYVDTFSGGMATSNMSEIERAARLWEHLRGKALSPKRSVALIENIAEELWSPGESRRSKT</sequence>
<dbReference type="Pfam" id="PF13560">
    <property type="entry name" value="HTH_31"/>
    <property type="match status" value="1"/>
</dbReference>
<dbReference type="InterPro" id="IPR010982">
    <property type="entry name" value="Lambda_DNA-bd_dom_sf"/>
</dbReference>
<evidence type="ECO:0000259" key="2">
    <source>
        <dbReference type="PROSITE" id="PS50943"/>
    </source>
</evidence>
<dbReference type="Pfam" id="PF19054">
    <property type="entry name" value="DUF5753"/>
    <property type="match status" value="1"/>
</dbReference>
<dbReference type="InterPro" id="IPR043917">
    <property type="entry name" value="DUF5753"/>
</dbReference>
<reference evidence="4" key="1">
    <citation type="submission" date="2016-10" db="EMBL/GenBank/DDBJ databases">
        <authorList>
            <person name="Varghese N."/>
            <person name="Submissions S."/>
        </authorList>
    </citation>
    <scope>NUCLEOTIDE SEQUENCE [LARGE SCALE GENOMIC DNA]</scope>
    <source>
        <strain evidence="4">CGMCC 4.3568</strain>
    </source>
</reference>
<dbReference type="CDD" id="cd00093">
    <property type="entry name" value="HTH_XRE"/>
    <property type="match status" value="1"/>
</dbReference>
<dbReference type="EMBL" id="FOKG01000001">
    <property type="protein sequence ID" value="SFA84245.1"/>
    <property type="molecule type" value="Genomic_DNA"/>
</dbReference>
<dbReference type="GO" id="GO:0003677">
    <property type="term" value="F:DNA binding"/>
    <property type="evidence" value="ECO:0007669"/>
    <property type="project" value="InterPro"/>
</dbReference>
<feature type="compositionally biased region" description="Basic and acidic residues" evidence="1">
    <location>
        <begin position="1"/>
        <end position="25"/>
    </location>
</feature>
<dbReference type="STRING" id="490629.SAMN05216266_101784"/>
<organism evidence="3 4">
    <name type="scientific">Amycolatopsis marina</name>
    <dbReference type="NCBI Taxonomy" id="490629"/>
    <lineage>
        <taxon>Bacteria</taxon>
        <taxon>Bacillati</taxon>
        <taxon>Actinomycetota</taxon>
        <taxon>Actinomycetes</taxon>
        <taxon>Pseudonocardiales</taxon>
        <taxon>Pseudonocardiaceae</taxon>
        <taxon>Amycolatopsis</taxon>
    </lineage>
</organism>
<feature type="region of interest" description="Disordered" evidence="1">
    <location>
        <begin position="1"/>
        <end position="39"/>
    </location>
</feature>
<name>A0A1I0W680_9PSEU</name>
<keyword evidence="4" id="KW-1185">Reference proteome</keyword>
<evidence type="ECO:0000256" key="1">
    <source>
        <dbReference type="SAM" id="MobiDB-lite"/>
    </source>
</evidence>
<dbReference type="SUPFAM" id="SSF47413">
    <property type="entry name" value="lambda repressor-like DNA-binding domains"/>
    <property type="match status" value="1"/>
</dbReference>
<dbReference type="SMART" id="SM00530">
    <property type="entry name" value="HTH_XRE"/>
    <property type="match status" value="1"/>
</dbReference>
<dbReference type="Proteomes" id="UP000243799">
    <property type="component" value="Unassembled WGS sequence"/>
</dbReference>
<dbReference type="PROSITE" id="PS50943">
    <property type="entry name" value="HTH_CROC1"/>
    <property type="match status" value="1"/>
</dbReference>
<evidence type="ECO:0000313" key="3">
    <source>
        <dbReference type="EMBL" id="SFA84245.1"/>
    </source>
</evidence>